<proteinExistence type="predicted"/>
<keyword evidence="2" id="KW-1185">Reference proteome</keyword>
<dbReference type="Proteomes" id="UP001445076">
    <property type="component" value="Unassembled WGS sequence"/>
</dbReference>
<name>A0AAW0XNY1_CHEQU</name>
<sequence length="100" mass="10699">MPTVLVSANTVLVSANTVLVIANTVLTSANTVLASANNPGQYQHALTNASMVLLPFDTKVRVTNANTVIAKECHCCHYAQEHGRVGYNCCIYTASYHSCI</sequence>
<protein>
    <submittedName>
        <fullName evidence="1">Uncharacterized protein</fullName>
    </submittedName>
</protein>
<comment type="caution">
    <text evidence="1">The sequence shown here is derived from an EMBL/GenBank/DDBJ whole genome shotgun (WGS) entry which is preliminary data.</text>
</comment>
<accession>A0AAW0XNY1</accession>
<dbReference type="AlphaFoldDB" id="A0AAW0XNY1"/>
<gene>
    <name evidence="1" type="ORF">OTU49_002313</name>
</gene>
<evidence type="ECO:0000313" key="2">
    <source>
        <dbReference type="Proteomes" id="UP001445076"/>
    </source>
</evidence>
<organism evidence="1 2">
    <name type="scientific">Cherax quadricarinatus</name>
    <name type="common">Australian red claw crayfish</name>
    <dbReference type="NCBI Taxonomy" id="27406"/>
    <lineage>
        <taxon>Eukaryota</taxon>
        <taxon>Metazoa</taxon>
        <taxon>Ecdysozoa</taxon>
        <taxon>Arthropoda</taxon>
        <taxon>Crustacea</taxon>
        <taxon>Multicrustacea</taxon>
        <taxon>Malacostraca</taxon>
        <taxon>Eumalacostraca</taxon>
        <taxon>Eucarida</taxon>
        <taxon>Decapoda</taxon>
        <taxon>Pleocyemata</taxon>
        <taxon>Astacidea</taxon>
        <taxon>Parastacoidea</taxon>
        <taxon>Parastacidae</taxon>
        <taxon>Cherax</taxon>
    </lineage>
</organism>
<reference evidence="1 2" key="1">
    <citation type="journal article" date="2024" name="BMC Genomics">
        <title>Genome assembly of redclaw crayfish (Cherax quadricarinatus) provides insights into its immune adaptation and hypoxia tolerance.</title>
        <authorList>
            <person name="Liu Z."/>
            <person name="Zheng J."/>
            <person name="Li H."/>
            <person name="Fang K."/>
            <person name="Wang S."/>
            <person name="He J."/>
            <person name="Zhou D."/>
            <person name="Weng S."/>
            <person name="Chi M."/>
            <person name="Gu Z."/>
            <person name="He J."/>
            <person name="Li F."/>
            <person name="Wang M."/>
        </authorList>
    </citation>
    <scope>NUCLEOTIDE SEQUENCE [LARGE SCALE GENOMIC DNA]</scope>
    <source>
        <strain evidence="1">ZL_2023a</strain>
    </source>
</reference>
<dbReference type="EMBL" id="JARKIK010000030">
    <property type="protein sequence ID" value="KAK8741633.1"/>
    <property type="molecule type" value="Genomic_DNA"/>
</dbReference>
<evidence type="ECO:0000313" key="1">
    <source>
        <dbReference type="EMBL" id="KAK8741633.1"/>
    </source>
</evidence>